<reference evidence="1 2" key="1">
    <citation type="submission" date="2016-11" db="EMBL/GenBank/DDBJ databases">
        <authorList>
            <person name="Jaros S."/>
            <person name="Januszkiewicz K."/>
            <person name="Wedrychowicz H."/>
        </authorList>
    </citation>
    <scope>NUCLEOTIDE SEQUENCE [LARGE SCALE GENOMIC DNA]</scope>
    <source>
        <strain evidence="1 2">GAS242</strain>
    </source>
</reference>
<proteinExistence type="predicted"/>
<evidence type="ECO:0000313" key="1">
    <source>
        <dbReference type="EMBL" id="SHG54277.1"/>
    </source>
</evidence>
<protein>
    <submittedName>
        <fullName evidence="1">Uncharacterized protein</fullName>
    </submittedName>
</protein>
<evidence type="ECO:0000313" key="2">
    <source>
        <dbReference type="Proteomes" id="UP000190675"/>
    </source>
</evidence>
<name>A0A1M5KNC5_9BRAD</name>
<dbReference type="AlphaFoldDB" id="A0A1M5KNC5"/>
<accession>A0A1M5KNC5</accession>
<dbReference type="EMBL" id="LT670818">
    <property type="protein sequence ID" value="SHG54277.1"/>
    <property type="molecule type" value="Genomic_DNA"/>
</dbReference>
<dbReference type="Proteomes" id="UP000190675">
    <property type="component" value="Chromosome I"/>
</dbReference>
<sequence>MVRLGIPKLLTRPAYYVAKTRPADLALGNPAGGAGRAARVAGMGGPLMIATELPSPAADDGLGGALTVSRGKQICWKASSRR</sequence>
<gene>
    <name evidence="1" type="ORF">SAMN05444169_2968</name>
</gene>
<organism evidence="1 2">
    <name type="scientific">Bradyrhizobium erythrophlei</name>
    <dbReference type="NCBI Taxonomy" id="1437360"/>
    <lineage>
        <taxon>Bacteria</taxon>
        <taxon>Pseudomonadati</taxon>
        <taxon>Pseudomonadota</taxon>
        <taxon>Alphaproteobacteria</taxon>
        <taxon>Hyphomicrobiales</taxon>
        <taxon>Nitrobacteraceae</taxon>
        <taxon>Bradyrhizobium</taxon>
    </lineage>
</organism>